<accession>K9UAA1</accession>
<dbReference type="eggNOG" id="COG2038">
    <property type="taxonomic scope" value="Bacteria"/>
</dbReference>
<name>K9UAA1_CHAP6</name>
<dbReference type="HAMAP" id="MF_01086">
    <property type="entry name" value="UPF0284"/>
    <property type="match status" value="1"/>
</dbReference>
<evidence type="ECO:0000313" key="3">
    <source>
        <dbReference type="Proteomes" id="UP000010366"/>
    </source>
</evidence>
<dbReference type="InterPro" id="IPR002805">
    <property type="entry name" value="Nict_dMeBzImd_PRibTrfase_arc"/>
</dbReference>
<dbReference type="Pfam" id="PF02277">
    <property type="entry name" value="DBI_PRT"/>
    <property type="match status" value="1"/>
</dbReference>
<dbReference type="CDD" id="cd02439">
    <property type="entry name" value="DMB-PRT_CobT"/>
    <property type="match status" value="1"/>
</dbReference>
<dbReference type="KEGG" id="cmp:Cha6605_0023"/>
<dbReference type="GO" id="GO:0008939">
    <property type="term" value="F:nicotinate-nucleotide-dimethylbenzimidazole phosphoribosyltransferase activity"/>
    <property type="evidence" value="ECO:0007669"/>
    <property type="project" value="InterPro"/>
</dbReference>
<reference evidence="2 3" key="1">
    <citation type="submission" date="2012-05" db="EMBL/GenBank/DDBJ databases">
        <title>Finished chromosome of genome of Chamaesiphon sp. PCC 6605.</title>
        <authorList>
            <consortium name="US DOE Joint Genome Institute"/>
            <person name="Gugger M."/>
            <person name="Coursin T."/>
            <person name="Rippka R."/>
            <person name="Tandeau De Marsac N."/>
            <person name="Huntemann M."/>
            <person name="Wei C.-L."/>
            <person name="Han J."/>
            <person name="Detter J.C."/>
            <person name="Han C."/>
            <person name="Tapia R."/>
            <person name="Chen A."/>
            <person name="Kyrpides N."/>
            <person name="Mavromatis K."/>
            <person name="Markowitz V."/>
            <person name="Szeto E."/>
            <person name="Ivanova N."/>
            <person name="Pagani I."/>
            <person name="Pati A."/>
            <person name="Goodwin L."/>
            <person name="Nordberg H.P."/>
            <person name="Cantor M.N."/>
            <person name="Hua S.X."/>
            <person name="Woyke T."/>
            <person name="Kerfeld C.A."/>
        </authorList>
    </citation>
    <scope>NUCLEOTIDE SEQUENCE [LARGE SCALE GENOMIC DNA]</scope>
    <source>
        <strain evidence="3">ATCC 27169 / PCC 6605</strain>
    </source>
</reference>
<dbReference type="PANTHER" id="PTHR38811">
    <property type="match status" value="1"/>
</dbReference>
<evidence type="ECO:0000256" key="1">
    <source>
        <dbReference type="HAMAP-Rule" id="MF_01086"/>
    </source>
</evidence>
<dbReference type="SUPFAM" id="SSF52733">
    <property type="entry name" value="Nicotinate mononucleotide:5,6-dimethylbenzimidazole phosphoribosyltransferase (CobT)"/>
    <property type="match status" value="1"/>
</dbReference>
<evidence type="ECO:0000313" key="2">
    <source>
        <dbReference type="EMBL" id="AFY91331.1"/>
    </source>
</evidence>
<comment type="similarity">
    <text evidence="1">Belongs to the UPF0284 family.</text>
</comment>
<dbReference type="PANTHER" id="PTHR38811:SF1">
    <property type="entry name" value="UPF0284 PROTEIN SLL1500"/>
    <property type="match status" value="1"/>
</dbReference>
<sequence length="366" mass="38754">MIQIHTQPLQAQQWLERYRGKLPVFACVLGFTHTCLIPGISAAGKTPEDRQYTAIADAEFLARGARLQPDYPLPPLIAGASPVYISRAIVAALDLPTYILNAGLPIPPTVPHADLGGMPAACLTTGAALSLATVEHLYRQGCVWGEKLMTIVGNHSYIIIGECVVGGTTTALSLLAGLGIDAMGKVNSSHPVCNHQQKQEIVDRGLARLKLPLSPWELVAAIGDPMQIVVAGMAIAASRNCGVLLAGGTQMLAVAALIQAIGVDLGIEIDTRQIVVGTTDWVATDRSGDTVALARAIPQIPLISTSLSFTDSKYLQLQVYERGFVKEGVGAGGLAIAASLYRDWGQVELLNSIEQLLAESLALNRR</sequence>
<keyword evidence="3" id="KW-1185">Reference proteome</keyword>
<organism evidence="2 3">
    <name type="scientific">Chamaesiphon minutus (strain ATCC 27169 / PCC 6605)</name>
    <dbReference type="NCBI Taxonomy" id="1173020"/>
    <lineage>
        <taxon>Bacteria</taxon>
        <taxon>Bacillati</taxon>
        <taxon>Cyanobacteriota</taxon>
        <taxon>Cyanophyceae</taxon>
        <taxon>Gomontiellales</taxon>
        <taxon>Chamaesiphonaceae</taxon>
        <taxon>Chamaesiphon</taxon>
    </lineage>
</organism>
<dbReference type="OrthoDB" id="418257at2"/>
<dbReference type="Gene3D" id="3.40.50.10210">
    <property type="match status" value="1"/>
</dbReference>
<dbReference type="STRING" id="1173020.Cha6605_0023"/>
<dbReference type="AlphaFoldDB" id="K9UAA1"/>
<protein>
    <recommendedName>
        <fullName evidence="1">UPF0284 protein Cha6605_0023</fullName>
    </recommendedName>
</protein>
<dbReference type="InterPro" id="IPR003200">
    <property type="entry name" value="Nict_dMeBzImd_PRibTrfase"/>
</dbReference>
<dbReference type="RefSeq" id="WP_015157526.1">
    <property type="nucleotide sequence ID" value="NC_019697.1"/>
</dbReference>
<dbReference type="NCBIfam" id="TIGR00303">
    <property type="entry name" value="nicotinate mononucleotide-dependent phosphoribosyltransferase CobT"/>
    <property type="match status" value="1"/>
</dbReference>
<dbReference type="HOGENOM" id="CLU_053134_1_0_3"/>
<dbReference type="NCBIfam" id="NF003373">
    <property type="entry name" value="PRK04447.1-6"/>
    <property type="match status" value="1"/>
</dbReference>
<dbReference type="PATRIC" id="fig|1173020.3.peg.27"/>
<dbReference type="InterPro" id="IPR036087">
    <property type="entry name" value="Nict_dMeBzImd_PRibTrfase_sf"/>
</dbReference>
<proteinExistence type="inferred from homology"/>
<gene>
    <name evidence="2" type="ORF">Cha6605_0023</name>
</gene>
<dbReference type="Proteomes" id="UP000010366">
    <property type="component" value="Chromosome"/>
</dbReference>
<dbReference type="EMBL" id="CP003600">
    <property type="protein sequence ID" value="AFY91331.1"/>
    <property type="molecule type" value="Genomic_DNA"/>
</dbReference>